<keyword evidence="3" id="KW-1185">Reference proteome</keyword>
<organism evidence="2 3">
    <name type="scientific">Terracoccus luteus</name>
    <dbReference type="NCBI Taxonomy" id="53356"/>
    <lineage>
        <taxon>Bacteria</taxon>
        <taxon>Bacillati</taxon>
        <taxon>Actinomycetota</taxon>
        <taxon>Actinomycetes</taxon>
        <taxon>Micrococcales</taxon>
        <taxon>Intrasporangiaceae</taxon>
        <taxon>Terracoccus</taxon>
    </lineage>
</organism>
<feature type="transmembrane region" description="Helical" evidence="1">
    <location>
        <begin position="169"/>
        <end position="190"/>
    </location>
</feature>
<dbReference type="OrthoDB" id="9934147at2"/>
<feature type="transmembrane region" description="Helical" evidence="1">
    <location>
        <begin position="202"/>
        <end position="224"/>
    </location>
</feature>
<dbReference type="AlphaFoldDB" id="A0A495Y4R9"/>
<evidence type="ECO:0000313" key="3">
    <source>
        <dbReference type="Proteomes" id="UP000278440"/>
    </source>
</evidence>
<dbReference type="RefSeq" id="WP_121034639.1">
    <property type="nucleotide sequence ID" value="NZ_RBXT01000001.1"/>
</dbReference>
<gene>
    <name evidence="2" type="ORF">DFJ68_3286</name>
</gene>
<keyword evidence="1" id="KW-1133">Transmembrane helix</keyword>
<feature type="transmembrane region" description="Helical" evidence="1">
    <location>
        <begin position="71"/>
        <end position="91"/>
    </location>
</feature>
<evidence type="ECO:0000313" key="2">
    <source>
        <dbReference type="EMBL" id="RKT79808.1"/>
    </source>
</evidence>
<proteinExistence type="predicted"/>
<feature type="transmembrane region" description="Helical" evidence="1">
    <location>
        <begin position="21"/>
        <end position="42"/>
    </location>
</feature>
<dbReference type="Proteomes" id="UP000278440">
    <property type="component" value="Unassembled WGS sequence"/>
</dbReference>
<keyword evidence="1" id="KW-0812">Transmembrane</keyword>
<reference evidence="2 3" key="1">
    <citation type="submission" date="2018-10" db="EMBL/GenBank/DDBJ databases">
        <title>Sequencing the genomes of 1000 actinobacteria strains.</title>
        <authorList>
            <person name="Klenk H.-P."/>
        </authorList>
    </citation>
    <scope>NUCLEOTIDE SEQUENCE [LARGE SCALE GENOMIC DNA]</scope>
    <source>
        <strain evidence="2 3">DSM 44267</strain>
    </source>
</reference>
<evidence type="ECO:0000256" key="1">
    <source>
        <dbReference type="SAM" id="Phobius"/>
    </source>
</evidence>
<protein>
    <submittedName>
        <fullName evidence="2">Uncharacterized protein</fullName>
    </submittedName>
</protein>
<feature type="transmembrane region" description="Helical" evidence="1">
    <location>
        <begin position="142"/>
        <end position="162"/>
    </location>
</feature>
<feature type="transmembrane region" description="Helical" evidence="1">
    <location>
        <begin position="103"/>
        <end position="122"/>
    </location>
</feature>
<comment type="caution">
    <text evidence="2">The sequence shown here is derived from an EMBL/GenBank/DDBJ whole genome shotgun (WGS) entry which is preliminary data.</text>
</comment>
<accession>A0A495Y4R9</accession>
<dbReference type="EMBL" id="RBXT01000001">
    <property type="protein sequence ID" value="RKT79808.1"/>
    <property type="molecule type" value="Genomic_DNA"/>
</dbReference>
<feature type="transmembrane region" description="Helical" evidence="1">
    <location>
        <begin position="289"/>
        <end position="311"/>
    </location>
</feature>
<keyword evidence="1" id="KW-0472">Membrane</keyword>
<sequence length="320" mass="32004">MSAPAHRGVAPDAGAPARVPVWALLPLAAVAWSVGLGPWLLLRSRVGTLGTPYNPRNDVRDALLPFVVDRLSLLLTLTLAGGVLAGLTPLVRGAARPQRTASSALVVLGALVAASTAVLQTLAPEPDLGGSAAQAGTVRLAFVALTAAGTVVGVVLGLLVSLGGPALRVMAAAPASIVIAGWAGQLVLSARSDLDPAGVPAWVSPGLSVVAAVGVGVLLARLGLGSVGRVLAWAVTAFLLVATPAALTTARYLLEALPRTPMRVDAVTELVTDGLALLRLATAQNLTVVALWSPAMLALLALAVGAVGAGVSARRRSSRG</sequence>
<name>A0A495Y4R9_9MICO</name>
<feature type="transmembrane region" description="Helical" evidence="1">
    <location>
        <begin position="231"/>
        <end position="254"/>
    </location>
</feature>